<dbReference type="PANTHER" id="PTHR17357">
    <property type="entry name" value="GM2 GANGLIOSIDE ACTIVATOR PROTEIN"/>
    <property type="match status" value="1"/>
</dbReference>
<dbReference type="Pfam" id="PF02221">
    <property type="entry name" value="E1_DerP2_DerF2"/>
    <property type="match status" value="1"/>
</dbReference>
<dbReference type="InterPro" id="IPR036846">
    <property type="entry name" value="GM2-AP_sf"/>
</dbReference>
<dbReference type="InterPro" id="IPR028996">
    <property type="entry name" value="GM2-AP"/>
</dbReference>
<sequence>SEQTPSLKPCSGKEGSSIAEIKDVTVSDLKPGETATFKYTLELKEELPENSKVAFTITSGSKTAPCVGGIGSCTYDLCGGSEKIAKQIGKPWENHCPAPPKEYSNVVQVEIPTIVKDFIKEPSIHVKIDAFDDKKTLLCVELDVNVETD</sequence>
<dbReference type="PANTHER" id="PTHR17357:SF0">
    <property type="entry name" value="GANGLIOSIDE GM2 ACTIVATOR"/>
    <property type="match status" value="1"/>
</dbReference>
<protein>
    <submittedName>
        <fullName evidence="3">Putative lipocalin-8 8 lipocalin</fullName>
    </submittedName>
</protein>
<evidence type="ECO:0000256" key="1">
    <source>
        <dbReference type="ARBA" id="ARBA00022729"/>
    </source>
</evidence>
<dbReference type="GO" id="GO:0009898">
    <property type="term" value="C:cytoplasmic side of plasma membrane"/>
    <property type="evidence" value="ECO:0007669"/>
    <property type="project" value="TreeGrafter"/>
</dbReference>
<feature type="non-terminal residue" evidence="3">
    <location>
        <position position="1"/>
    </location>
</feature>
<dbReference type="SUPFAM" id="SSF63707">
    <property type="entry name" value="Ganglioside M2 (gm2) activator"/>
    <property type="match status" value="1"/>
</dbReference>
<dbReference type="GO" id="GO:0006689">
    <property type="term" value="P:ganglioside catabolic process"/>
    <property type="evidence" value="ECO:0007669"/>
    <property type="project" value="InterPro"/>
</dbReference>
<dbReference type="SMART" id="SM00737">
    <property type="entry name" value="ML"/>
    <property type="match status" value="1"/>
</dbReference>
<dbReference type="EMBL" id="GFAC01007339">
    <property type="protein sequence ID" value="JAT91849.1"/>
    <property type="molecule type" value="mRNA"/>
</dbReference>
<proteinExistence type="evidence at transcript level"/>
<feature type="domain" description="MD-2-related lipid-recognition" evidence="2">
    <location>
        <begin position="7"/>
        <end position="144"/>
    </location>
</feature>
<dbReference type="InterPro" id="IPR003172">
    <property type="entry name" value="ML_dom"/>
</dbReference>
<dbReference type="AlphaFoldDB" id="A0A1E1WXU2"/>
<dbReference type="GO" id="GO:0008047">
    <property type="term" value="F:enzyme activator activity"/>
    <property type="evidence" value="ECO:0007669"/>
    <property type="project" value="InterPro"/>
</dbReference>
<keyword evidence="1" id="KW-0732">Signal</keyword>
<reference evidence="3" key="1">
    <citation type="journal article" date="2017" name="Front. Cell. Infect. Microbiol.">
        <title>The Distinct Transcriptional Response of the Midgut of Amblyomma sculptum and Amblyomma aureolatum Ticks to Rickettsia rickettsii Correlates to Their Differences in Susceptibility to Infection.</title>
        <authorList>
            <person name="Martins L.A."/>
            <person name="Galletti M.F.B.M."/>
            <person name="Ribeiro J.M."/>
            <person name="Fujita A."/>
            <person name="Costa F.B."/>
            <person name="Labruna M.B."/>
            <person name="Daffre S."/>
            <person name="Fogaca A.C."/>
        </authorList>
    </citation>
    <scope>NUCLEOTIDE SEQUENCE</scope>
</reference>
<dbReference type="GO" id="GO:0005319">
    <property type="term" value="F:lipid transporter activity"/>
    <property type="evidence" value="ECO:0007669"/>
    <property type="project" value="TreeGrafter"/>
</dbReference>
<evidence type="ECO:0000313" key="3">
    <source>
        <dbReference type="EMBL" id="JAT91849.1"/>
    </source>
</evidence>
<name>A0A1E1WXU2_9ACAR</name>
<evidence type="ECO:0000259" key="2">
    <source>
        <dbReference type="SMART" id="SM00737"/>
    </source>
</evidence>
<dbReference type="Gene3D" id="2.70.220.10">
    <property type="entry name" value="Ganglioside GM2 activator"/>
    <property type="match status" value="1"/>
</dbReference>
<accession>A0A1E1WXU2</accession>
<organism evidence="3">
    <name type="scientific">Amblyomma aureolatum</name>
    <dbReference type="NCBI Taxonomy" id="187763"/>
    <lineage>
        <taxon>Eukaryota</taxon>
        <taxon>Metazoa</taxon>
        <taxon>Ecdysozoa</taxon>
        <taxon>Arthropoda</taxon>
        <taxon>Chelicerata</taxon>
        <taxon>Arachnida</taxon>
        <taxon>Acari</taxon>
        <taxon>Parasitiformes</taxon>
        <taxon>Ixodida</taxon>
        <taxon>Ixodoidea</taxon>
        <taxon>Ixodidae</taxon>
        <taxon>Amblyomminae</taxon>
        <taxon>Amblyomma</taxon>
    </lineage>
</organism>